<reference evidence="2 3" key="1">
    <citation type="journal article" date="2010" name="ChemBioChem">
        <title>Cloning and characterization of the biosynthetic gene cluster of 16-membered macrolide antibiotic FD-891: involvement of a dual functional cytochrome P450 monooxygenase catalyzing epoxidation and hydroxylation.</title>
        <authorList>
            <person name="Kudo F."/>
            <person name="Motegi A."/>
            <person name="Mizoue K."/>
            <person name="Eguchi T."/>
        </authorList>
    </citation>
    <scope>NUCLEOTIDE SEQUENCE [LARGE SCALE GENOMIC DNA]</scope>
    <source>
        <strain evidence="2 3">A-8890</strain>
    </source>
</reference>
<proteinExistence type="predicted"/>
<dbReference type="EMBL" id="AP018448">
    <property type="protein sequence ID" value="BBC32529.1"/>
    <property type="molecule type" value="Genomic_DNA"/>
</dbReference>
<dbReference type="Pfam" id="PF06013">
    <property type="entry name" value="WXG100"/>
    <property type="match status" value="1"/>
</dbReference>
<feature type="compositionally biased region" description="Polar residues" evidence="1">
    <location>
        <begin position="106"/>
        <end position="122"/>
    </location>
</feature>
<gene>
    <name evidence="2" type="ORF">SGFS_038230</name>
</gene>
<feature type="region of interest" description="Disordered" evidence="1">
    <location>
        <begin position="101"/>
        <end position="122"/>
    </location>
</feature>
<keyword evidence="3" id="KW-1185">Reference proteome</keyword>
<evidence type="ECO:0008006" key="4">
    <source>
        <dbReference type="Google" id="ProtNLM"/>
    </source>
</evidence>
<accession>A0ABN5VH46</accession>
<organism evidence="2 3">
    <name type="scientific">Streptomyces graminofaciens</name>
    <dbReference type="NCBI Taxonomy" id="68212"/>
    <lineage>
        <taxon>Bacteria</taxon>
        <taxon>Bacillati</taxon>
        <taxon>Actinomycetota</taxon>
        <taxon>Actinomycetes</taxon>
        <taxon>Kitasatosporales</taxon>
        <taxon>Streptomycetaceae</taxon>
        <taxon>Streptomyces</taxon>
    </lineage>
</organism>
<name>A0ABN5VH46_9ACTN</name>
<dbReference type="SUPFAM" id="SSF140453">
    <property type="entry name" value="EsxAB dimer-like"/>
    <property type="match status" value="1"/>
</dbReference>
<dbReference type="Gene3D" id="1.10.287.1060">
    <property type="entry name" value="ESAT-6-like"/>
    <property type="match status" value="1"/>
</dbReference>
<reference evidence="2 3" key="2">
    <citation type="journal article" date="2023" name="ChemBioChem">
        <title>Acyltransferase Domain Exchange between Two Independent Type I Polyketide Synthases in the Same Producer Strain of Macrolide Antibiotics.</title>
        <authorList>
            <person name="Kudo F."/>
            <person name="Kishikawa K."/>
            <person name="Tsuboi K."/>
            <person name="Kido T."/>
            <person name="Usui T."/>
            <person name="Hashimoto J."/>
            <person name="Shin-Ya K."/>
            <person name="Miyanaga A."/>
            <person name="Eguchi T."/>
        </authorList>
    </citation>
    <scope>NUCLEOTIDE SEQUENCE [LARGE SCALE GENOMIC DNA]</scope>
    <source>
        <strain evidence="2 3">A-8890</strain>
    </source>
</reference>
<dbReference type="NCBIfam" id="TIGR03930">
    <property type="entry name" value="WXG100_ESAT6"/>
    <property type="match status" value="1"/>
</dbReference>
<evidence type="ECO:0000313" key="3">
    <source>
        <dbReference type="Proteomes" id="UP001321542"/>
    </source>
</evidence>
<dbReference type="InterPro" id="IPR036689">
    <property type="entry name" value="ESAT-6-like_sf"/>
</dbReference>
<evidence type="ECO:0000313" key="2">
    <source>
        <dbReference type="EMBL" id="BBC32529.1"/>
    </source>
</evidence>
<dbReference type="Proteomes" id="UP001321542">
    <property type="component" value="Chromosome"/>
</dbReference>
<dbReference type="RefSeq" id="WP_286251702.1">
    <property type="nucleotide sequence ID" value="NZ_AP018448.1"/>
</dbReference>
<sequence>MSGNGKGLSKEDQELISLANEIRNFHVDVSTRVSKLNTVVDNIQAGWQGIAGATMNRTQQGVNANLRTLQDNLVDLEEVMRMAVGSFEDFEQDRISAIRKVDDSQESQAAVQPYSSSITSLA</sequence>
<evidence type="ECO:0000256" key="1">
    <source>
        <dbReference type="SAM" id="MobiDB-lite"/>
    </source>
</evidence>
<dbReference type="InterPro" id="IPR010310">
    <property type="entry name" value="T7SS_ESAT-6-like"/>
</dbReference>
<protein>
    <recommendedName>
        <fullName evidence="4">WXG100 family type VII secretion target</fullName>
    </recommendedName>
</protein>